<evidence type="ECO:0000313" key="7">
    <source>
        <dbReference type="Proteomes" id="UP000033774"/>
    </source>
</evidence>
<dbReference type="Pfam" id="PF00440">
    <property type="entry name" value="TetR_N"/>
    <property type="match status" value="1"/>
</dbReference>
<keyword evidence="7" id="KW-1185">Reference proteome</keyword>
<dbReference type="PANTHER" id="PTHR30055">
    <property type="entry name" value="HTH-TYPE TRANSCRIPTIONAL REGULATOR RUTR"/>
    <property type="match status" value="1"/>
</dbReference>
<dbReference type="InterPro" id="IPR009057">
    <property type="entry name" value="Homeodomain-like_sf"/>
</dbReference>
<comment type="caution">
    <text evidence="6">The sequence shown here is derived from an EMBL/GenBank/DDBJ whole genome shotgun (WGS) entry which is preliminary data.</text>
</comment>
<evidence type="ECO:0000256" key="4">
    <source>
        <dbReference type="PROSITE-ProRule" id="PRU00335"/>
    </source>
</evidence>
<feature type="domain" description="HTH tetR-type" evidence="5">
    <location>
        <begin position="1"/>
        <end position="55"/>
    </location>
</feature>
<accession>A0A0F3IWE7</accession>
<dbReference type="PATRIC" id="fig|552518.3.peg.1435"/>
<sequence>MVSAARALFAAQGYSATGTPEIVTAAGVTRGALYHHFADKIDLFRAVIEAEQRALVTAIEAATATPADPIAALIDGGAAYLAAMGDAGRRRLLLVEAPSVLGQAETVTLDLARASLAEGVEAALTSGALPPVPAAVLTDLLDALFDRAAAAEADVQGNYLAVITALLRGLSRGAT</sequence>
<protein>
    <recommendedName>
        <fullName evidence="5">HTH tetR-type domain-containing protein</fullName>
    </recommendedName>
</protein>
<dbReference type="EMBL" id="LAJY01000024">
    <property type="protein sequence ID" value="KJV10957.1"/>
    <property type="molecule type" value="Genomic_DNA"/>
</dbReference>
<evidence type="ECO:0000256" key="3">
    <source>
        <dbReference type="ARBA" id="ARBA00023163"/>
    </source>
</evidence>
<gene>
    <name evidence="6" type="ORF">VZ95_01575</name>
</gene>
<feature type="DNA-binding region" description="H-T-H motif" evidence="4">
    <location>
        <begin position="18"/>
        <end position="37"/>
    </location>
</feature>
<dbReference type="Gene3D" id="1.10.357.10">
    <property type="entry name" value="Tetracycline Repressor, domain 2"/>
    <property type="match status" value="1"/>
</dbReference>
<dbReference type="GO" id="GO:0003700">
    <property type="term" value="F:DNA-binding transcription factor activity"/>
    <property type="evidence" value="ECO:0007669"/>
    <property type="project" value="TreeGrafter"/>
</dbReference>
<dbReference type="GO" id="GO:0000976">
    <property type="term" value="F:transcription cis-regulatory region binding"/>
    <property type="evidence" value="ECO:0007669"/>
    <property type="project" value="TreeGrafter"/>
</dbReference>
<dbReference type="PANTHER" id="PTHR30055:SF234">
    <property type="entry name" value="HTH-TYPE TRANSCRIPTIONAL REGULATOR BETI"/>
    <property type="match status" value="1"/>
</dbReference>
<dbReference type="Pfam" id="PF21351">
    <property type="entry name" value="TetR_C_41"/>
    <property type="match status" value="1"/>
</dbReference>
<keyword evidence="2 4" id="KW-0238">DNA-binding</keyword>
<proteinExistence type="predicted"/>
<keyword evidence="1" id="KW-0805">Transcription regulation</keyword>
<dbReference type="PROSITE" id="PS50977">
    <property type="entry name" value="HTH_TETR_2"/>
    <property type="match status" value="1"/>
</dbReference>
<dbReference type="SUPFAM" id="SSF46689">
    <property type="entry name" value="Homeodomain-like"/>
    <property type="match status" value="1"/>
</dbReference>
<evidence type="ECO:0000313" key="6">
    <source>
        <dbReference type="EMBL" id="KJV10957.1"/>
    </source>
</evidence>
<evidence type="ECO:0000256" key="2">
    <source>
        <dbReference type="ARBA" id="ARBA00023125"/>
    </source>
</evidence>
<keyword evidence="3" id="KW-0804">Transcription</keyword>
<dbReference type="InterPro" id="IPR001647">
    <property type="entry name" value="HTH_TetR"/>
</dbReference>
<dbReference type="InterPro" id="IPR049484">
    <property type="entry name" value="Rv0078-like_C"/>
</dbReference>
<dbReference type="PRINTS" id="PR00455">
    <property type="entry name" value="HTHTETR"/>
</dbReference>
<dbReference type="AlphaFoldDB" id="A0A0F3IWE7"/>
<evidence type="ECO:0000256" key="1">
    <source>
        <dbReference type="ARBA" id="ARBA00023015"/>
    </source>
</evidence>
<reference evidence="6 7" key="1">
    <citation type="submission" date="2015-03" db="EMBL/GenBank/DDBJ databases">
        <title>Draft genome sequence of Elstera litoralis.</title>
        <authorList>
            <person name="Rahalkar M.C."/>
            <person name="Dhakephalkar P.K."/>
            <person name="Pore S.D."/>
            <person name="Arora P."/>
            <person name="Kapse N.G."/>
            <person name="Pandit P.S."/>
        </authorList>
    </citation>
    <scope>NUCLEOTIDE SEQUENCE [LARGE SCALE GENOMIC DNA]</scope>
    <source>
        <strain evidence="6 7">Dia-1</strain>
    </source>
</reference>
<name>A0A0F3IWE7_9PROT</name>
<dbReference type="OrthoDB" id="9805134at2"/>
<dbReference type="InterPro" id="IPR050109">
    <property type="entry name" value="HTH-type_TetR-like_transc_reg"/>
</dbReference>
<dbReference type="Proteomes" id="UP000033774">
    <property type="component" value="Unassembled WGS sequence"/>
</dbReference>
<evidence type="ECO:0000259" key="5">
    <source>
        <dbReference type="PROSITE" id="PS50977"/>
    </source>
</evidence>
<organism evidence="6 7">
    <name type="scientific">Elstera litoralis</name>
    <dbReference type="NCBI Taxonomy" id="552518"/>
    <lineage>
        <taxon>Bacteria</taxon>
        <taxon>Pseudomonadati</taxon>
        <taxon>Pseudomonadota</taxon>
        <taxon>Alphaproteobacteria</taxon>
        <taxon>Rhodospirillales</taxon>
        <taxon>Rhodospirillaceae</taxon>
        <taxon>Elstera</taxon>
    </lineage>
</organism>